<name>A0ABW5N9T8_9FLAO</name>
<keyword evidence="1 2" id="KW-0238">DNA-binding</keyword>
<dbReference type="Gene3D" id="1.10.357.10">
    <property type="entry name" value="Tetracycline Repressor, domain 2"/>
    <property type="match status" value="1"/>
</dbReference>
<evidence type="ECO:0000259" key="3">
    <source>
        <dbReference type="PROSITE" id="PS50977"/>
    </source>
</evidence>
<dbReference type="SUPFAM" id="SSF46689">
    <property type="entry name" value="Homeodomain-like"/>
    <property type="match status" value="1"/>
</dbReference>
<dbReference type="InterPro" id="IPR009057">
    <property type="entry name" value="Homeodomain-like_sf"/>
</dbReference>
<evidence type="ECO:0000313" key="4">
    <source>
        <dbReference type="EMBL" id="MFD2591225.1"/>
    </source>
</evidence>
<evidence type="ECO:0000256" key="1">
    <source>
        <dbReference type="ARBA" id="ARBA00023125"/>
    </source>
</evidence>
<organism evidence="4 5">
    <name type="scientific">Aquimarina hainanensis</name>
    <dbReference type="NCBI Taxonomy" id="1578017"/>
    <lineage>
        <taxon>Bacteria</taxon>
        <taxon>Pseudomonadati</taxon>
        <taxon>Bacteroidota</taxon>
        <taxon>Flavobacteriia</taxon>
        <taxon>Flavobacteriales</taxon>
        <taxon>Flavobacteriaceae</taxon>
        <taxon>Aquimarina</taxon>
    </lineage>
</organism>
<dbReference type="InterPro" id="IPR025722">
    <property type="entry name" value="TetR"/>
</dbReference>
<gene>
    <name evidence="4" type="ORF">ACFSTE_10355</name>
</gene>
<keyword evidence="5" id="KW-1185">Reference proteome</keyword>
<dbReference type="Proteomes" id="UP001597459">
    <property type="component" value="Unassembled WGS sequence"/>
</dbReference>
<evidence type="ECO:0000313" key="5">
    <source>
        <dbReference type="Proteomes" id="UP001597459"/>
    </source>
</evidence>
<dbReference type="Pfam" id="PF13972">
    <property type="entry name" value="TetR"/>
    <property type="match status" value="1"/>
</dbReference>
<evidence type="ECO:0000256" key="2">
    <source>
        <dbReference type="PROSITE-ProRule" id="PRU00335"/>
    </source>
</evidence>
<dbReference type="EMBL" id="JBHULX010000017">
    <property type="protein sequence ID" value="MFD2591225.1"/>
    <property type="molecule type" value="Genomic_DNA"/>
</dbReference>
<dbReference type="InterPro" id="IPR001647">
    <property type="entry name" value="HTH_TetR"/>
</dbReference>
<dbReference type="Pfam" id="PF00440">
    <property type="entry name" value="TetR_N"/>
    <property type="match status" value="1"/>
</dbReference>
<reference evidence="5" key="1">
    <citation type="journal article" date="2019" name="Int. J. Syst. Evol. Microbiol.">
        <title>The Global Catalogue of Microorganisms (GCM) 10K type strain sequencing project: providing services to taxonomists for standard genome sequencing and annotation.</title>
        <authorList>
            <consortium name="The Broad Institute Genomics Platform"/>
            <consortium name="The Broad Institute Genome Sequencing Center for Infectious Disease"/>
            <person name="Wu L."/>
            <person name="Ma J."/>
        </authorList>
    </citation>
    <scope>NUCLEOTIDE SEQUENCE [LARGE SCALE GENOMIC DNA]</scope>
    <source>
        <strain evidence="5">KCTC 42423</strain>
    </source>
</reference>
<dbReference type="PROSITE" id="PS50977">
    <property type="entry name" value="HTH_TETR_2"/>
    <property type="match status" value="1"/>
</dbReference>
<feature type="domain" description="HTH tetR-type" evidence="3">
    <location>
        <begin position="1"/>
        <end position="60"/>
    </location>
</feature>
<accession>A0ABW5N9T8</accession>
<sequence>MTKVRILAHSLQLFNTYGIGAVSQRKIADTLAISPGNLTYHFKKKEDIEIALYEQLVDKVSVVIEGALDKRFELSSMFEMTKGILSLFFEYRFIFLDFVQLMRGNQKIATHYSALMKQRKEQFFYAIHQLENNGLIREEELPDEYEFLYDRFQILSDFWIASAEFSTGNVTAKNLKRYTQVILQSIYPYLTTRGKTEFLNCLKS</sequence>
<proteinExistence type="predicted"/>
<comment type="caution">
    <text evidence="4">The sequence shown here is derived from an EMBL/GenBank/DDBJ whole genome shotgun (WGS) entry which is preliminary data.</text>
</comment>
<protein>
    <submittedName>
        <fullName evidence="4">TetR/AcrR family transcriptional regulator</fullName>
    </submittedName>
</protein>
<feature type="DNA-binding region" description="H-T-H motif" evidence="2">
    <location>
        <begin position="23"/>
        <end position="42"/>
    </location>
</feature>